<gene>
    <name evidence="2" type="ORF">OSB1V03_LOCUS17816</name>
</gene>
<evidence type="ECO:0000313" key="2">
    <source>
        <dbReference type="EMBL" id="CAD7639490.1"/>
    </source>
</evidence>
<dbReference type="AlphaFoldDB" id="A0A7R9LDC0"/>
<accession>A0A7R9LDC0</accession>
<protein>
    <submittedName>
        <fullName evidence="2">Uncharacterized protein</fullName>
    </submittedName>
</protein>
<feature type="region of interest" description="Disordered" evidence="1">
    <location>
        <begin position="1"/>
        <end position="63"/>
    </location>
</feature>
<evidence type="ECO:0000313" key="3">
    <source>
        <dbReference type="Proteomes" id="UP000759131"/>
    </source>
</evidence>
<organism evidence="2">
    <name type="scientific">Medioppia subpectinata</name>
    <dbReference type="NCBI Taxonomy" id="1979941"/>
    <lineage>
        <taxon>Eukaryota</taxon>
        <taxon>Metazoa</taxon>
        <taxon>Ecdysozoa</taxon>
        <taxon>Arthropoda</taxon>
        <taxon>Chelicerata</taxon>
        <taxon>Arachnida</taxon>
        <taxon>Acari</taxon>
        <taxon>Acariformes</taxon>
        <taxon>Sarcoptiformes</taxon>
        <taxon>Oribatida</taxon>
        <taxon>Brachypylina</taxon>
        <taxon>Oppioidea</taxon>
        <taxon>Oppiidae</taxon>
        <taxon>Medioppia</taxon>
    </lineage>
</organism>
<keyword evidence="3" id="KW-1185">Reference proteome</keyword>
<feature type="compositionally biased region" description="Polar residues" evidence="1">
    <location>
        <begin position="48"/>
        <end position="59"/>
    </location>
</feature>
<dbReference type="Proteomes" id="UP000759131">
    <property type="component" value="Unassembled WGS sequence"/>
</dbReference>
<name>A0A7R9LDC0_9ACAR</name>
<feature type="non-terminal residue" evidence="2">
    <location>
        <position position="323"/>
    </location>
</feature>
<dbReference type="EMBL" id="CAJPIZ010022138">
    <property type="protein sequence ID" value="CAG2117863.1"/>
    <property type="molecule type" value="Genomic_DNA"/>
</dbReference>
<evidence type="ECO:0000256" key="1">
    <source>
        <dbReference type="SAM" id="MobiDB-lite"/>
    </source>
</evidence>
<feature type="compositionally biased region" description="Polar residues" evidence="1">
    <location>
        <begin position="12"/>
        <end position="41"/>
    </location>
</feature>
<reference evidence="2" key="1">
    <citation type="submission" date="2020-11" db="EMBL/GenBank/DDBJ databases">
        <authorList>
            <person name="Tran Van P."/>
        </authorList>
    </citation>
    <scope>NUCLEOTIDE SEQUENCE</scope>
</reference>
<proteinExistence type="predicted"/>
<sequence length="323" mass="35069">MLLMNTDPIESGTDSVANDDSVTSSDPIQTDADSVTSSDPIQTDHDSVTSTDPIQTDPTVTEECDGICPISTEESVIFTTTAATSVKTTGASKQVANADFAALAHYTVTTTTEAPKGFFSGFSSYFNWWGSKDNTTANNTSPAPSVTTVPTSLAQRKSNFWGGGSGSAKNVGNGGHKTPDITTEGEDFDDMMHTHSECDDIDPDACAGTQNSTDSSVTGVGPTETGMIKLISSTTKRPRSLLKRLLKRLKLYYGDNDTPVSEKLASIKGYLKRFGYLDYVKRLIRKGIKERVFAHRQRRKQPFKYRITFGRLLRDDIKTGADI</sequence>
<dbReference type="EMBL" id="OC876713">
    <property type="protein sequence ID" value="CAD7639490.1"/>
    <property type="molecule type" value="Genomic_DNA"/>
</dbReference>